<proteinExistence type="inferred from homology"/>
<dbReference type="SUPFAM" id="SSF51658">
    <property type="entry name" value="Xylose isomerase-like"/>
    <property type="match status" value="1"/>
</dbReference>
<keyword evidence="12" id="KW-1185">Reference proteome</keyword>
<dbReference type="GO" id="GO:0008833">
    <property type="term" value="F:deoxyribonuclease IV (phage-T4-induced) activity"/>
    <property type="evidence" value="ECO:0007669"/>
    <property type="project" value="UniProtKB-UniRule"/>
</dbReference>
<name>I6ZSD8_MELRP</name>
<feature type="binding site" evidence="9">
    <location>
        <position position="245"/>
    </location>
    <ligand>
        <name>Zn(2+)</name>
        <dbReference type="ChEBI" id="CHEBI:29105"/>
        <label>2</label>
    </ligand>
</feature>
<comment type="cofactor">
    <cofactor evidence="9">
        <name>Zn(2+)</name>
        <dbReference type="ChEBI" id="CHEBI:29105"/>
    </cofactor>
    <text evidence="9">Binds 3 Zn(2+) ions.</text>
</comment>
<feature type="binding site" evidence="9">
    <location>
        <position position="174"/>
    </location>
    <ligand>
        <name>Zn(2+)</name>
        <dbReference type="ChEBI" id="CHEBI:29105"/>
        <label>1</label>
    </ligand>
</feature>
<keyword evidence="5 9" id="KW-0227">DNA damage</keyword>
<dbReference type="GO" id="GO:0006284">
    <property type="term" value="P:base-excision repair"/>
    <property type="evidence" value="ECO:0007669"/>
    <property type="project" value="TreeGrafter"/>
</dbReference>
<accession>I6ZSD8</accession>
<evidence type="ECO:0000256" key="5">
    <source>
        <dbReference type="ARBA" id="ARBA00022763"/>
    </source>
</evidence>
<dbReference type="HOGENOM" id="CLU_025885_0_1_10"/>
<dbReference type="GO" id="GO:0003906">
    <property type="term" value="F:DNA-(apurinic or apyrimidinic site) endonuclease activity"/>
    <property type="evidence" value="ECO:0007669"/>
    <property type="project" value="TreeGrafter"/>
</dbReference>
<evidence type="ECO:0000256" key="4">
    <source>
        <dbReference type="ARBA" id="ARBA00022759"/>
    </source>
</evidence>
<evidence type="ECO:0000256" key="9">
    <source>
        <dbReference type="HAMAP-Rule" id="MF_00152"/>
    </source>
</evidence>
<dbReference type="CDD" id="cd00019">
    <property type="entry name" value="AP2Ec"/>
    <property type="match status" value="1"/>
</dbReference>
<gene>
    <name evidence="9" type="primary">nfo</name>
    <name evidence="11" type="ordered locus">MROS_1700</name>
</gene>
<dbReference type="EC" id="3.1.21.2" evidence="9"/>
<dbReference type="Pfam" id="PF01261">
    <property type="entry name" value="AP_endonuc_2"/>
    <property type="match status" value="1"/>
</dbReference>
<evidence type="ECO:0000313" key="11">
    <source>
        <dbReference type="EMBL" id="AFN74934.1"/>
    </source>
</evidence>
<dbReference type="PANTHER" id="PTHR21445">
    <property type="entry name" value="ENDONUCLEASE IV ENDODEOXYRIBONUCLEASE IV"/>
    <property type="match status" value="1"/>
</dbReference>
<evidence type="ECO:0000313" key="12">
    <source>
        <dbReference type="Proteomes" id="UP000009011"/>
    </source>
</evidence>
<dbReference type="FunFam" id="3.20.20.150:FF:000001">
    <property type="entry name" value="Probable endonuclease 4"/>
    <property type="match status" value="1"/>
</dbReference>
<dbReference type="Gene3D" id="3.20.20.150">
    <property type="entry name" value="Divalent-metal-dependent TIM barrel enzymes"/>
    <property type="match status" value="1"/>
</dbReference>
<dbReference type="InterPro" id="IPR018246">
    <property type="entry name" value="AP_endonuc_F2_Zn_BS"/>
</dbReference>
<keyword evidence="4 9" id="KW-0255">Endonuclease</keyword>
<dbReference type="InterPro" id="IPR001719">
    <property type="entry name" value="AP_endonuc_2"/>
</dbReference>
<evidence type="ECO:0000256" key="6">
    <source>
        <dbReference type="ARBA" id="ARBA00022801"/>
    </source>
</evidence>
<dbReference type="SMART" id="SM00518">
    <property type="entry name" value="AP2Ec"/>
    <property type="match status" value="1"/>
</dbReference>
<dbReference type="STRING" id="1191523.MROS_1700"/>
<feature type="domain" description="Xylose isomerase-like TIM barrel" evidence="10">
    <location>
        <begin position="49"/>
        <end position="302"/>
    </location>
</feature>
<evidence type="ECO:0000256" key="2">
    <source>
        <dbReference type="ARBA" id="ARBA00022722"/>
    </source>
</evidence>
<dbReference type="PATRIC" id="fig|1191523.3.peg.1801"/>
<organism evidence="11 12">
    <name type="scientific">Melioribacter roseus (strain DSM 23840 / JCM 17771 / VKM B-2668 / P3M-2)</name>
    <dbReference type="NCBI Taxonomy" id="1191523"/>
    <lineage>
        <taxon>Bacteria</taxon>
        <taxon>Pseudomonadati</taxon>
        <taxon>Ignavibacteriota</taxon>
        <taxon>Ignavibacteria</taxon>
        <taxon>Ignavibacteriales</taxon>
        <taxon>Melioribacteraceae</taxon>
        <taxon>Melioribacter</taxon>
    </lineage>
</organism>
<dbReference type="HAMAP" id="MF_00152">
    <property type="entry name" value="Nfo"/>
    <property type="match status" value="1"/>
</dbReference>
<dbReference type="InterPro" id="IPR036237">
    <property type="entry name" value="Xyl_isomerase-like_sf"/>
</dbReference>
<feature type="binding site" evidence="9">
    <location>
        <position position="211"/>
    </location>
    <ligand>
        <name>Zn(2+)</name>
        <dbReference type="ChEBI" id="CHEBI:29105"/>
        <label>3</label>
    </ligand>
</feature>
<comment type="similarity">
    <text evidence="1 9">Belongs to the AP endonuclease 2 family.</text>
</comment>
<feature type="binding site" evidence="9">
    <location>
        <position position="97"/>
    </location>
    <ligand>
        <name>Zn(2+)</name>
        <dbReference type="ChEBI" id="CHEBI:29105"/>
        <label>1</label>
    </ligand>
</feature>
<dbReference type="GO" id="GO:0003677">
    <property type="term" value="F:DNA binding"/>
    <property type="evidence" value="ECO:0007669"/>
    <property type="project" value="InterPro"/>
</dbReference>
<feature type="binding site" evidence="9">
    <location>
        <position position="290"/>
    </location>
    <ligand>
        <name>Zn(2+)</name>
        <dbReference type="ChEBI" id="CHEBI:29105"/>
        <label>2</label>
    </ligand>
</feature>
<evidence type="ECO:0000256" key="1">
    <source>
        <dbReference type="ARBA" id="ARBA00005340"/>
    </source>
</evidence>
<dbReference type="NCBIfam" id="TIGR00587">
    <property type="entry name" value="nfo"/>
    <property type="match status" value="1"/>
</dbReference>
<evidence type="ECO:0000259" key="10">
    <source>
        <dbReference type="Pfam" id="PF01261"/>
    </source>
</evidence>
<sequence length="312" mass="35675">MNIFIFSFISFIIKLRKQFNIIFQLNRRQMKQLIGAHTFVKGGPASAIETAEKLGFTAIQIFTKNNNRYFERDLREDEINDYKEKLKNSGIKFVVSHDSYLINLCSKNPEGLKKSRAAFVKELERCEQLGIPHLNFHPGAHGGQGEEDGLKLIAESLNYAHEKTKGFKVKSMLEATAGQGTALGYKFEHLRKIIDMVDEPERMTVCIDTCHIFAAGYNIRDPKEYKKVMKEFDEIVGLDLLKCIHMNDSKKELGSKVDRHEHIGKGYIGLEGFSNIMNDKKIEHVPKILETPKGKDQKEDLKNIETLLSLIK</sequence>
<dbReference type="AlphaFoldDB" id="I6ZSD8"/>
<feature type="binding site" evidence="9">
    <location>
        <position position="174"/>
    </location>
    <ligand>
        <name>Zn(2+)</name>
        <dbReference type="ChEBI" id="CHEBI:29105"/>
        <label>2</label>
    </ligand>
</feature>
<dbReference type="eggNOG" id="COG0648">
    <property type="taxonomic scope" value="Bacteria"/>
</dbReference>
<feature type="binding site" evidence="9">
    <location>
        <position position="208"/>
    </location>
    <ligand>
        <name>Zn(2+)</name>
        <dbReference type="ChEBI" id="CHEBI:29105"/>
        <label>2</label>
    </ligand>
</feature>
<dbReference type="PROSITE" id="PS00729">
    <property type="entry name" value="AP_NUCLEASE_F2_1"/>
    <property type="match status" value="1"/>
</dbReference>
<dbReference type="PROSITE" id="PS00731">
    <property type="entry name" value="AP_NUCLEASE_F2_3"/>
    <property type="match status" value="1"/>
</dbReference>
<comment type="function">
    <text evidence="9">Endonuclease IV plays a role in DNA repair. It cleaves phosphodiester bonds at apurinic or apyrimidinic (AP) sites, generating a 3'-hydroxyl group and a 5'-terminal sugar phosphate.</text>
</comment>
<protein>
    <recommendedName>
        <fullName evidence="9">Probable endonuclease 4</fullName>
        <ecNumber evidence="9">3.1.21.2</ecNumber>
    </recommendedName>
    <alternativeName>
        <fullName evidence="9">Endodeoxyribonuclease IV</fullName>
    </alternativeName>
    <alternativeName>
        <fullName evidence="9">Endonuclease IV</fullName>
    </alternativeName>
</protein>
<dbReference type="PROSITE" id="PS51432">
    <property type="entry name" value="AP_NUCLEASE_F2_4"/>
    <property type="match status" value="1"/>
</dbReference>
<feature type="binding site" evidence="9">
    <location>
        <position position="137"/>
    </location>
    <ligand>
        <name>Zn(2+)</name>
        <dbReference type="ChEBI" id="CHEBI:29105"/>
        <label>1</label>
    </ligand>
</feature>
<comment type="catalytic activity">
    <reaction evidence="9">
        <text>Endonucleolytic cleavage to 5'-phosphooligonucleotide end-products.</text>
        <dbReference type="EC" id="3.1.21.2"/>
    </reaction>
</comment>
<keyword evidence="2 9" id="KW-0540">Nuclease</keyword>
<dbReference type="GO" id="GO:0008081">
    <property type="term" value="F:phosphoric diester hydrolase activity"/>
    <property type="evidence" value="ECO:0007669"/>
    <property type="project" value="TreeGrafter"/>
</dbReference>
<evidence type="ECO:0000256" key="8">
    <source>
        <dbReference type="ARBA" id="ARBA00023204"/>
    </source>
</evidence>
<feature type="binding site" evidence="9">
    <location>
        <position position="260"/>
    </location>
    <ligand>
        <name>Zn(2+)</name>
        <dbReference type="ChEBI" id="CHEBI:29105"/>
        <label>3</label>
    </ligand>
</feature>
<keyword evidence="3 9" id="KW-0479">Metal-binding</keyword>
<dbReference type="PANTHER" id="PTHR21445:SF0">
    <property type="entry name" value="APURINIC-APYRIMIDINIC ENDONUCLEASE"/>
    <property type="match status" value="1"/>
</dbReference>
<dbReference type="GO" id="GO:0008270">
    <property type="term" value="F:zinc ion binding"/>
    <property type="evidence" value="ECO:0007669"/>
    <property type="project" value="UniProtKB-UniRule"/>
</dbReference>
<keyword evidence="8 9" id="KW-0234">DNA repair</keyword>
<evidence type="ECO:0000256" key="7">
    <source>
        <dbReference type="ARBA" id="ARBA00022833"/>
    </source>
</evidence>
<dbReference type="InterPro" id="IPR013022">
    <property type="entry name" value="Xyl_isomerase-like_TIM-brl"/>
</dbReference>
<reference evidence="11 12" key="1">
    <citation type="journal article" date="2013" name="PLoS ONE">
        <title>Genomic analysis of Melioribacter roseus, facultatively anaerobic organotrophic bacterium representing a novel deep lineage within Bacteriodetes/Chlorobi group.</title>
        <authorList>
            <person name="Kadnikov V.V."/>
            <person name="Mardanov A.V."/>
            <person name="Podosokorskaya O.A."/>
            <person name="Gavrilov S.N."/>
            <person name="Kublanov I.V."/>
            <person name="Beletsky A.V."/>
            <person name="Bonch-Osmolovskaya E.A."/>
            <person name="Ravin N.V."/>
        </authorList>
    </citation>
    <scope>NUCLEOTIDE SEQUENCE [LARGE SCALE GENOMIC DNA]</scope>
    <source>
        <strain evidence="12">JCM 17771 / P3M-2</strain>
    </source>
</reference>
<evidence type="ECO:0000256" key="3">
    <source>
        <dbReference type="ARBA" id="ARBA00022723"/>
    </source>
</evidence>
<dbReference type="Proteomes" id="UP000009011">
    <property type="component" value="Chromosome"/>
</dbReference>
<keyword evidence="6 9" id="KW-0378">Hydrolase</keyword>
<dbReference type="EMBL" id="CP003557">
    <property type="protein sequence ID" value="AFN74934.1"/>
    <property type="molecule type" value="Genomic_DNA"/>
</dbReference>
<feature type="binding site" evidence="9">
    <location>
        <position position="258"/>
    </location>
    <ligand>
        <name>Zn(2+)</name>
        <dbReference type="ChEBI" id="CHEBI:29105"/>
        <label>3</label>
    </ligand>
</feature>
<keyword evidence="7 9" id="KW-0862">Zinc</keyword>
<dbReference type="KEGG" id="mro:MROS_1700"/>